<feature type="region of interest" description="Disordered" evidence="1">
    <location>
        <begin position="42"/>
        <end position="179"/>
    </location>
</feature>
<reference evidence="2 3" key="1">
    <citation type="submission" date="2016-10" db="EMBL/GenBank/DDBJ databases">
        <authorList>
            <person name="de Groot N.N."/>
        </authorList>
    </citation>
    <scope>NUCLEOTIDE SEQUENCE [LARGE SCALE GENOMIC DNA]</scope>
    <source>
        <strain evidence="2 3">DSM 43019</strain>
    </source>
</reference>
<evidence type="ECO:0000313" key="2">
    <source>
        <dbReference type="EMBL" id="SFF63784.1"/>
    </source>
</evidence>
<dbReference type="AlphaFoldDB" id="A0A1I2K9Z3"/>
<name>A0A1I2K9Z3_9ACTN</name>
<dbReference type="EMBL" id="FONV01000016">
    <property type="protein sequence ID" value="SFF63784.1"/>
    <property type="molecule type" value="Genomic_DNA"/>
</dbReference>
<evidence type="ECO:0000313" key="3">
    <source>
        <dbReference type="Proteomes" id="UP000199645"/>
    </source>
</evidence>
<keyword evidence="3" id="KW-1185">Reference proteome</keyword>
<organism evidence="2 3">
    <name type="scientific">Actinoplanes philippinensis</name>
    <dbReference type="NCBI Taxonomy" id="35752"/>
    <lineage>
        <taxon>Bacteria</taxon>
        <taxon>Bacillati</taxon>
        <taxon>Actinomycetota</taxon>
        <taxon>Actinomycetes</taxon>
        <taxon>Micromonosporales</taxon>
        <taxon>Micromonosporaceae</taxon>
        <taxon>Actinoplanes</taxon>
    </lineage>
</organism>
<gene>
    <name evidence="2" type="ORF">SAMN05421541_11611</name>
</gene>
<proteinExistence type="predicted"/>
<feature type="compositionally biased region" description="Basic and acidic residues" evidence="1">
    <location>
        <begin position="43"/>
        <end position="61"/>
    </location>
</feature>
<evidence type="ECO:0000256" key="1">
    <source>
        <dbReference type="SAM" id="MobiDB-lite"/>
    </source>
</evidence>
<sequence>MMHRSDLSDRAGRPGWPTELWLVSVKAGLRWVWLRGKARRGCPVREERGEPGRALTRKEDAAEAAGHRKAASQPDGQGAGELRAELIEVRPDRTRAGEPAPEPGARRWGPDTGAPGTGAPGTGGQTPGAPGAGSQAPGAGHRAPRTALSRSRARLSGAAGPRRARTGRPGLDGAGDAKPWLPANSVGGIFGTSKRCRSAVVSGQAADCGGVVEGGLEVEGDLADRPGFAVAVVQFGGGQFGEA</sequence>
<feature type="compositionally biased region" description="Basic and acidic residues" evidence="1">
    <location>
        <begin position="82"/>
        <end position="96"/>
    </location>
</feature>
<protein>
    <submittedName>
        <fullName evidence="2">Uncharacterized protein</fullName>
    </submittedName>
</protein>
<feature type="compositionally biased region" description="Low complexity" evidence="1">
    <location>
        <begin position="127"/>
        <end position="161"/>
    </location>
</feature>
<feature type="compositionally biased region" description="Gly residues" evidence="1">
    <location>
        <begin position="115"/>
        <end position="126"/>
    </location>
</feature>
<accession>A0A1I2K9Z3</accession>
<dbReference type="Proteomes" id="UP000199645">
    <property type="component" value="Unassembled WGS sequence"/>
</dbReference>
<dbReference type="STRING" id="35752.SAMN05421541_11611"/>